<keyword evidence="2" id="KW-0472">Membrane</keyword>
<dbReference type="Proteomes" id="UP001146469">
    <property type="component" value="Unassembled WGS sequence"/>
</dbReference>
<dbReference type="Pfam" id="PF04213">
    <property type="entry name" value="HtaA"/>
    <property type="match status" value="1"/>
</dbReference>
<feature type="compositionally biased region" description="Low complexity" evidence="1">
    <location>
        <begin position="269"/>
        <end position="297"/>
    </location>
</feature>
<gene>
    <name evidence="5" type="ORF">L8V00_06515</name>
</gene>
<evidence type="ECO:0000256" key="1">
    <source>
        <dbReference type="SAM" id="MobiDB-lite"/>
    </source>
</evidence>
<keyword evidence="6" id="KW-1185">Reference proteome</keyword>
<proteinExistence type="predicted"/>
<keyword evidence="3" id="KW-0732">Signal</keyword>
<dbReference type="InterPro" id="IPR007331">
    <property type="entry name" value="Htaa"/>
</dbReference>
<evidence type="ECO:0000259" key="4">
    <source>
        <dbReference type="Pfam" id="PF04213"/>
    </source>
</evidence>
<name>A0A9X3RGP3_9CORY</name>
<accession>A0A9X3RGP3</accession>
<protein>
    <submittedName>
        <fullName evidence="5">HtaA domain-containing protein</fullName>
    </submittedName>
</protein>
<sequence>MSIKSTRNAMLGTVMSFALGTAALSVPVASAQEGASQAKPECKTVITGGTFNWGLKESFRSYILGRIAQGSWETKGEVKESDPANKKSKDFQFQFQVDPSVSSIEVDSEGNVTKAEIGTKPSDVVFEGHHGALYSNFKSPYITAEGASIQGGASYEGYYVPGKHMTEYTPEDRIEENKVSGRDVFSKGHGNWKVDGDTVTLDASSMTYVPKPGTDGDKNIVEGVDVLFMGIYSADYKPELDDINVSLTTEKKCATPGEPNPDDEGGSGPDNPSNPDNPDNSNNPDNPDNPDNPSNPDNPDDQGQGQGSLGKFGKVWNYILGTVGILGMLAIIGHAINVSGALDGIHKKIDEFLRHHNLR</sequence>
<reference evidence="5" key="1">
    <citation type="submission" date="2022-02" db="EMBL/GenBank/DDBJ databases">
        <title>Corynebacterium sp. from urogenital microbiome.</title>
        <authorList>
            <person name="Cappelli E.A."/>
            <person name="Ribeiro T.G."/>
            <person name="Peixe L."/>
        </authorList>
    </citation>
    <scope>NUCLEOTIDE SEQUENCE</scope>
    <source>
        <strain evidence="5">C8Ua_174</strain>
    </source>
</reference>
<feature type="transmembrane region" description="Helical" evidence="2">
    <location>
        <begin position="315"/>
        <end position="338"/>
    </location>
</feature>
<evidence type="ECO:0000313" key="5">
    <source>
        <dbReference type="EMBL" id="MCZ9289852.1"/>
    </source>
</evidence>
<evidence type="ECO:0000256" key="2">
    <source>
        <dbReference type="SAM" id="Phobius"/>
    </source>
</evidence>
<feature type="region of interest" description="Disordered" evidence="1">
    <location>
        <begin position="251"/>
        <end position="309"/>
    </location>
</feature>
<feature type="signal peptide" evidence="3">
    <location>
        <begin position="1"/>
        <end position="31"/>
    </location>
</feature>
<dbReference type="AlphaFoldDB" id="A0A9X3RGP3"/>
<evidence type="ECO:0000256" key="3">
    <source>
        <dbReference type="SAM" id="SignalP"/>
    </source>
</evidence>
<evidence type="ECO:0000313" key="6">
    <source>
        <dbReference type="Proteomes" id="UP001146469"/>
    </source>
</evidence>
<keyword evidence="2" id="KW-0812">Transmembrane</keyword>
<dbReference type="RefSeq" id="WP_051901674.1">
    <property type="nucleotide sequence ID" value="NZ_JAKMUT010000005.1"/>
</dbReference>
<keyword evidence="2" id="KW-1133">Transmembrane helix</keyword>
<feature type="domain" description="Htaa" evidence="4">
    <location>
        <begin position="48"/>
        <end position="203"/>
    </location>
</feature>
<dbReference type="EMBL" id="JAKMUT010000005">
    <property type="protein sequence ID" value="MCZ9289852.1"/>
    <property type="molecule type" value="Genomic_DNA"/>
</dbReference>
<feature type="chain" id="PRO_5040721703" evidence="3">
    <location>
        <begin position="32"/>
        <end position="359"/>
    </location>
</feature>
<organism evidence="5 6">
    <name type="scientific">Corynebacterium evansiae</name>
    <dbReference type="NCBI Taxonomy" id="2913499"/>
    <lineage>
        <taxon>Bacteria</taxon>
        <taxon>Bacillati</taxon>
        <taxon>Actinomycetota</taxon>
        <taxon>Actinomycetes</taxon>
        <taxon>Mycobacteriales</taxon>
        <taxon>Corynebacteriaceae</taxon>
        <taxon>Corynebacterium</taxon>
    </lineage>
</organism>
<comment type="caution">
    <text evidence="5">The sequence shown here is derived from an EMBL/GenBank/DDBJ whole genome shotgun (WGS) entry which is preliminary data.</text>
</comment>